<dbReference type="PRINTS" id="PR00032">
    <property type="entry name" value="HTHARAC"/>
</dbReference>
<keyword evidence="2" id="KW-0238">DNA-binding</keyword>
<accession>A0A5C6F0J8</accession>
<dbReference type="Gene3D" id="3.30.450.20">
    <property type="entry name" value="PAS domain"/>
    <property type="match status" value="1"/>
</dbReference>
<organism evidence="5 6">
    <name type="scientific">Rubripirellula tenax</name>
    <dbReference type="NCBI Taxonomy" id="2528015"/>
    <lineage>
        <taxon>Bacteria</taxon>
        <taxon>Pseudomonadati</taxon>
        <taxon>Planctomycetota</taxon>
        <taxon>Planctomycetia</taxon>
        <taxon>Pirellulales</taxon>
        <taxon>Pirellulaceae</taxon>
        <taxon>Rubripirellula</taxon>
    </lineage>
</organism>
<dbReference type="InterPro" id="IPR035965">
    <property type="entry name" value="PAS-like_dom_sf"/>
</dbReference>
<dbReference type="EMBL" id="SJPW01000004">
    <property type="protein sequence ID" value="TWU54565.1"/>
    <property type="molecule type" value="Genomic_DNA"/>
</dbReference>
<evidence type="ECO:0000256" key="2">
    <source>
        <dbReference type="ARBA" id="ARBA00023125"/>
    </source>
</evidence>
<evidence type="ECO:0000256" key="1">
    <source>
        <dbReference type="ARBA" id="ARBA00023015"/>
    </source>
</evidence>
<dbReference type="PROSITE" id="PS01124">
    <property type="entry name" value="HTH_ARAC_FAMILY_2"/>
    <property type="match status" value="1"/>
</dbReference>
<dbReference type="SMART" id="SM00342">
    <property type="entry name" value="HTH_ARAC"/>
    <property type="match status" value="1"/>
</dbReference>
<feature type="domain" description="HTH araC/xylS-type" evidence="4">
    <location>
        <begin position="201"/>
        <end position="299"/>
    </location>
</feature>
<dbReference type="AlphaFoldDB" id="A0A5C6F0J8"/>
<dbReference type="PANTHER" id="PTHR43280:SF28">
    <property type="entry name" value="HTH-TYPE TRANSCRIPTIONAL ACTIVATOR RHAS"/>
    <property type="match status" value="1"/>
</dbReference>
<dbReference type="InterPro" id="IPR018062">
    <property type="entry name" value="HTH_AraC-typ_CS"/>
</dbReference>
<keyword evidence="3" id="KW-0804">Transcription</keyword>
<keyword evidence="1" id="KW-0805">Transcription regulation</keyword>
<dbReference type="GO" id="GO:0003700">
    <property type="term" value="F:DNA-binding transcription factor activity"/>
    <property type="evidence" value="ECO:0007669"/>
    <property type="project" value="InterPro"/>
</dbReference>
<dbReference type="Pfam" id="PF12833">
    <property type="entry name" value="HTH_18"/>
    <property type="match status" value="1"/>
</dbReference>
<evidence type="ECO:0000313" key="6">
    <source>
        <dbReference type="Proteomes" id="UP000318288"/>
    </source>
</evidence>
<dbReference type="Pfam" id="PF08448">
    <property type="entry name" value="PAS_4"/>
    <property type="match status" value="1"/>
</dbReference>
<dbReference type="Gene3D" id="1.10.10.60">
    <property type="entry name" value="Homeodomain-like"/>
    <property type="match status" value="2"/>
</dbReference>
<proteinExistence type="predicted"/>
<dbReference type="InterPro" id="IPR009057">
    <property type="entry name" value="Homeodomain-like_sf"/>
</dbReference>
<evidence type="ECO:0000256" key="3">
    <source>
        <dbReference type="ARBA" id="ARBA00023163"/>
    </source>
</evidence>
<gene>
    <name evidence="5" type="primary">virF</name>
    <name evidence="5" type="ORF">Poly51_32840</name>
</gene>
<dbReference type="PANTHER" id="PTHR43280">
    <property type="entry name" value="ARAC-FAMILY TRANSCRIPTIONAL REGULATOR"/>
    <property type="match status" value="1"/>
</dbReference>
<evidence type="ECO:0000259" key="4">
    <source>
        <dbReference type="PROSITE" id="PS01124"/>
    </source>
</evidence>
<dbReference type="InterPro" id="IPR018060">
    <property type="entry name" value="HTH_AraC"/>
</dbReference>
<protein>
    <submittedName>
        <fullName evidence="5">Virulence regulon transcriptional activator VirF</fullName>
    </submittedName>
</protein>
<sequence>MVLLLRIRGSGKRRRRSVLRLQITSVHILHQKQRRVLYINGRFWYVLTMSQAAKNKPREFQDSFFAQNPGIRQAFELYEYLPAVLFYAKDSDHRYIGANKRTLADVFGMESKEELLGRTDLEFQPPALAEAYHAEDRRVMEGGKIIPNQAWLVPHVRGTPSWYVSTKTPLFNPGGKVIGLAGAMYPVATGDDQMAFFQELSPVIEHMDANYTDSISMAAMAAKASLSPTQFNARFRAILRLSPTEYVLSRRIQHAQRLLTQTEKSIIDISSEVGFFDQSHFTKRFRRVTGLTPLGYRKRFR</sequence>
<name>A0A5C6F0J8_9BACT</name>
<keyword evidence="6" id="KW-1185">Reference proteome</keyword>
<dbReference type="Proteomes" id="UP000318288">
    <property type="component" value="Unassembled WGS sequence"/>
</dbReference>
<dbReference type="GO" id="GO:0043565">
    <property type="term" value="F:sequence-specific DNA binding"/>
    <property type="evidence" value="ECO:0007669"/>
    <property type="project" value="InterPro"/>
</dbReference>
<comment type="caution">
    <text evidence="5">The sequence shown here is derived from an EMBL/GenBank/DDBJ whole genome shotgun (WGS) entry which is preliminary data.</text>
</comment>
<dbReference type="SUPFAM" id="SSF46689">
    <property type="entry name" value="Homeodomain-like"/>
    <property type="match status" value="2"/>
</dbReference>
<dbReference type="InterPro" id="IPR013656">
    <property type="entry name" value="PAS_4"/>
</dbReference>
<dbReference type="SUPFAM" id="SSF55785">
    <property type="entry name" value="PYP-like sensor domain (PAS domain)"/>
    <property type="match status" value="1"/>
</dbReference>
<evidence type="ECO:0000313" key="5">
    <source>
        <dbReference type="EMBL" id="TWU54565.1"/>
    </source>
</evidence>
<dbReference type="PROSITE" id="PS00041">
    <property type="entry name" value="HTH_ARAC_FAMILY_1"/>
    <property type="match status" value="1"/>
</dbReference>
<dbReference type="InterPro" id="IPR020449">
    <property type="entry name" value="Tscrpt_reg_AraC-type_HTH"/>
</dbReference>
<reference evidence="5 6" key="1">
    <citation type="submission" date="2019-02" db="EMBL/GenBank/DDBJ databases">
        <title>Deep-cultivation of Planctomycetes and their phenomic and genomic characterization uncovers novel biology.</title>
        <authorList>
            <person name="Wiegand S."/>
            <person name="Jogler M."/>
            <person name="Boedeker C."/>
            <person name="Pinto D."/>
            <person name="Vollmers J."/>
            <person name="Rivas-Marin E."/>
            <person name="Kohn T."/>
            <person name="Peeters S.H."/>
            <person name="Heuer A."/>
            <person name="Rast P."/>
            <person name="Oberbeckmann S."/>
            <person name="Bunk B."/>
            <person name="Jeske O."/>
            <person name="Meyerdierks A."/>
            <person name="Storesund J.E."/>
            <person name="Kallscheuer N."/>
            <person name="Luecker S."/>
            <person name="Lage O.M."/>
            <person name="Pohl T."/>
            <person name="Merkel B.J."/>
            <person name="Hornburger P."/>
            <person name="Mueller R.-W."/>
            <person name="Bruemmer F."/>
            <person name="Labrenz M."/>
            <person name="Spormann A.M."/>
            <person name="Op Den Camp H."/>
            <person name="Overmann J."/>
            <person name="Amann R."/>
            <person name="Jetten M.S.M."/>
            <person name="Mascher T."/>
            <person name="Medema M.H."/>
            <person name="Devos D.P."/>
            <person name="Kaster A.-K."/>
            <person name="Ovreas L."/>
            <person name="Rohde M."/>
            <person name="Galperin M.Y."/>
            <person name="Jogler C."/>
        </authorList>
    </citation>
    <scope>NUCLEOTIDE SEQUENCE [LARGE SCALE GENOMIC DNA]</scope>
    <source>
        <strain evidence="5 6">Poly51</strain>
    </source>
</reference>